<protein>
    <submittedName>
        <fullName evidence="3">Uncharacterized protein</fullName>
    </submittedName>
</protein>
<accession>A0ABD2IB68</accession>
<proteinExistence type="predicted"/>
<keyword evidence="2" id="KW-0732">Signal</keyword>
<evidence type="ECO:0000313" key="3">
    <source>
        <dbReference type="EMBL" id="KAL3070398.1"/>
    </source>
</evidence>
<evidence type="ECO:0000256" key="1">
    <source>
        <dbReference type="SAM" id="MobiDB-lite"/>
    </source>
</evidence>
<name>A0ABD2IB68_9BILA</name>
<keyword evidence="4" id="KW-1185">Reference proteome</keyword>
<feature type="chain" id="PRO_5044843776" evidence="2">
    <location>
        <begin position="27"/>
        <end position="755"/>
    </location>
</feature>
<dbReference type="AlphaFoldDB" id="A0ABD2IB68"/>
<gene>
    <name evidence="3" type="ORF">niasHT_032188</name>
</gene>
<evidence type="ECO:0000313" key="4">
    <source>
        <dbReference type="Proteomes" id="UP001620626"/>
    </source>
</evidence>
<dbReference type="EMBL" id="JBICBT010001381">
    <property type="protein sequence ID" value="KAL3070398.1"/>
    <property type="molecule type" value="Genomic_DNA"/>
</dbReference>
<reference evidence="3 4" key="1">
    <citation type="submission" date="2024-10" db="EMBL/GenBank/DDBJ databases">
        <authorList>
            <person name="Kim D."/>
        </authorList>
    </citation>
    <scope>NUCLEOTIDE SEQUENCE [LARGE SCALE GENOMIC DNA]</scope>
    <source>
        <strain evidence="3">BH-2024</strain>
    </source>
</reference>
<dbReference type="Proteomes" id="UP001620626">
    <property type="component" value="Unassembled WGS sequence"/>
</dbReference>
<organism evidence="3 4">
    <name type="scientific">Heterodera trifolii</name>
    <dbReference type="NCBI Taxonomy" id="157864"/>
    <lineage>
        <taxon>Eukaryota</taxon>
        <taxon>Metazoa</taxon>
        <taxon>Ecdysozoa</taxon>
        <taxon>Nematoda</taxon>
        <taxon>Chromadorea</taxon>
        <taxon>Rhabditida</taxon>
        <taxon>Tylenchina</taxon>
        <taxon>Tylenchomorpha</taxon>
        <taxon>Tylenchoidea</taxon>
        <taxon>Heteroderidae</taxon>
        <taxon>Heteroderinae</taxon>
        <taxon>Heterodera</taxon>
    </lineage>
</organism>
<feature type="region of interest" description="Disordered" evidence="1">
    <location>
        <begin position="678"/>
        <end position="697"/>
    </location>
</feature>
<feature type="signal peptide" evidence="2">
    <location>
        <begin position="1"/>
        <end position="26"/>
    </location>
</feature>
<sequence length="755" mass="84445">MSNKLNLPLAFCTLFVHLLLDVPSSSDGMIANTVRSAAFSKFVTQITHKSTQTAQLAQRVVAPKTSGGTIRRNVANTQTKNVGKMPKTATQETTNVQWQKIAPNLPSNDATALHSFHALFRNYRTVALHELKQQWELQKSIANKAGRNVKETAKKAKSHLLFGLDKLPESVHQNAHLPAKLVKLNKDGKVSSTMQNLGKRMYDGIWHMSKKLKELPPKTAAVLAVIFGYAEIAHTRDEWSQATLNPLITPENVGFSLPRTMEEFKEGLINAALDILPDFAFAVPVSLFVANPPAAILWAGWLAVGEYFAKKSWSLVLRDIVLPTKSGGKFMELLQKTEVPVERVFPKEVEEDDENEPNAAHLILAEQEELGEGSKGQKETMPVIEALAASQVDSNLYQYLFMNTLRAYYVTATSIYSHFMDNIEKAEDEPAMTEFAKDMKNKMVENEEVMKEKQEKSTGKSKNSKFQWIMGKPKIAKKSDQNTVKDIDLVNDFVSVKMEPISTRWVETMVKFNNEMLTEMDEEEREKVKALAEGIAHKMVYKEAKNKNMDAALDNESLNTTARLIEEISTSPDVLEEMVKVKSRGRKIPKCDSQIEEAHINREVLISDVFGTNDDHFPICEMENGPKIDQKAQIAFLPVLDEEMKKDLGFLQEKMNEVKSKLSVVKKFSVAGGLKEEQKPAESSKVNSEQQKGLKEIGDKVKKANNTSKVLTVAGQSNRTRKRYMVTKVPHNSGANPMIVGQLQGLGLASLAMKK</sequence>
<evidence type="ECO:0000256" key="2">
    <source>
        <dbReference type="SAM" id="SignalP"/>
    </source>
</evidence>
<comment type="caution">
    <text evidence="3">The sequence shown here is derived from an EMBL/GenBank/DDBJ whole genome shotgun (WGS) entry which is preliminary data.</text>
</comment>